<dbReference type="EMBL" id="JBHUMM010000038">
    <property type="protein sequence ID" value="MFD2672435.1"/>
    <property type="molecule type" value="Genomic_DNA"/>
</dbReference>
<feature type="compositionally biased region" description="Low complexity" evidence="9">
    <location>
        <begin position="98"/>
        <end position="109"/>
    </location>
</feature>
<dbReference type="Pfam" id="PF10609">
    <property type="entry name" value="ParA"/>
    <property type="match status" value="1"/>
</dbReference>
<dbReference type="InterPro" id="IPR000808">
    <property type="entry name" value="Mrp-like_CS"/>
</dbReference>
<dbReference type="SUPFAM" id="SSF52540">
    <property type="entry name" value="P-loop containing nucleoside triphosphate hydrolases"/>
    <property type="match status" value="1"/>
</dbReference>
<evidence type="ECO:0000256" key="7">
    <source>
        <dbReference type="ARBA" id="ARBA00023014"/>
    </source>
</evidence>
<proteinExistence type="inferred from homology"/>
<protein>
    <recommendedName>
        <fullName evidence="8">Iron-sulfur cluster carrier protein</fullName>
    </recommendedName>
</protein>
<dbReference type="InterPro" id="IPR044304">
    <property type="entry name" value="NUBPL-like"/>
</dbReference>
<evidence type="ECO:0000256" key="2">
    <source>
        <dbReference type="ARBA" id="ARBA00008205"/>
    </source>
</evidence>
<keyword evidence="4 8" id="KW-0547">Nucleotide-binding</keyword>
<evidence type="ECO:0000313" key="12">
    <source>
        <dbReference type="Proteomes" id="UP001597497"/>
    </source>
</evidence>
<comment type="caution">
    <text evidence="11">The sequence shown here is derived from an EMBL/GenBank/DDBJ whole genome shotgun (WGS) entry which is preliminary data.</text>
</comment>
<dbReference type="Proteomes" id="UP001597497">
    <property type="component" value="Unassembled WGS sequence"/>
</dbReference>
<evidence type="ECO:0000256" key="8">
    <source>
        <dbReference type="HAMAP-Rule" id="MF_02040"/>
    </source>
</evidence>
<dbReference type="CDD" id="cd02037">
    <property type="entry name" value="Mrp_NBP35"/>
    <property type="match status" value="1"/>
</dbReference>
<feature type="region of interest" description="Disordered" evidence="9">
    <location>
        <begin position="98"/>
        <end position="132"/>
    </location>
</feature>
<accession>A0ABW5RCS6</accession>
<dbReference type="Gene3D" id="3.30.300.130">
    <property type="entry name" value="Fe-S cluster assembly (FSCA)"/>
    <property type="match status" value="1"/>
</dbReference>
<dbReference type="PANTHER" id="PTHR42961">
    <property type="entry name" value="IRON-SULFUR PROTEIN NUBPL"/>
    <property type="match status" value="1"/>
</dbReference>
<feature type="domain" description="MIP18 family-like" evidence="10">
    <location>
        <begin position="8"/>
        <end position="72"/>
    </location>
</feature>
<dbReference type="InterPro" id="IPR033756">
    <property type="entry name" value="YlxH/NBP35"/>
</dbReference>
<dbReference type="HAMAP" id="MF_02040">
    <property type="entry name" value="Mrp_NBP35"/>
    <property type="match status" value="1"/>
</dbReference>
<keyword evidence="3 8" id="KW-0479">Metal-binding</keyword>
<keyword evidence="8" id="KW-0378">Hydrolase</keyword>
<gene>
    <name evidence="11" type="ORF">ACFSUC_12755</name>
</gene>
<dbReference type="InterPro" id="IPR034904">
    <property type="entry name" value="FSCA_dom_sf"/>
</dbReference>
<name>A0ABW5RCS6_9BACL</name>
<keyword evidence="6 8" id="KW-0408">Iron</keyword>
<reference evidence="12" key="1">
    <citation type="journal article" date="2019" name="Int. J. Syst. Evol. Microbiol.">
        <title>The Global Catalogue of Microorganisms (GCM) 10K type strain sequencing project: providing services to taxonomists for standard genome sequencing and annotation.</title>
        <authorList>
            <consortium name="The Broad Institute Genomics Platform"/>
            <consortium name="The Broad Institute Genome Sequencing Center for Infectious Disease"/>
            <person name="Wu L."/>
            <person name="Ma J."/>
        </authorList>
    </citation>
    <scope>NUCLEOTIDE SEQUENCE [LARGE SCALE GENOMIC DNA]</scope>
    <source>
        <strain evidence="12">KCTC 33676</strain>
    </source>
</reference>
<comment type="similarity">
    <text evidence="8">Belongs to the Mrp/NBP35 ATP-binding proteins family.</text>
</comment>
<organism evidence="11 12">
    <name type="scientific">Marinicrinis sediminis</name>
    <dbReference type="NCBI Taxonomy" id="1652465"/>
    <lineage>
        <taxon>Bacteria</taxon>
        <taxon>Bacillati</taxon>
        <taxon>Bacillota</taxon>
        <taxon>Bacilli</taxon>
        <taxon>Bacillales</taxon>
        <taxon>Paenibacillaceae</taxon>
    </lineage>
</organism>
<evidence type="ECO:0000256" key="5">
    <source>
        <dbReference type="ARBA" id="ARBA00022840"/>
    </source>
</evidence>
<evidence type="ECO:0000256" key="6">
    <source>
        <dbReference type="ARBA" id="ARBA00023004"/>
    </source>
</evidence>
<sequence>MTRELTRAHILEALAPIQEPYLKKSLVELGMIRDMMVKEDSLSITVLLTQVEPESQQAIQQQIQNYVEHIGAVQVHIRFRACNEFEMEQLEKKGTLLSEATQTASSSSHAKSDAKEPQTATGTGQAQGLSPILGPDSKTAFIAVASGKGGVGKSTVTVNLAVALARLGKKVGIIDADIYGFSIPDMLGIEERPFVVNERVIPIERFGVKVMSMGFFVEDNSPVIWRGPMLGKMLRNFFAEVEWGDLDVLLLDLPPGTGDVALDVHQMIPQSKEIIVTTPHATAAFVAARAGAMARHTSHEVLGVVENMAYYMCPHCDKPDYVFGRGGGGKLAEELSTELLAQIPLRAPDNHYTEKDFAPSVYKEQDPTGKIYLELAQRVLQTI</sequence>
<comment type="similarity">
    <text evidence="2">In the C-terminal section; belongs to the Mrp/NBP35 ATP-binding proteins family.</text>
</comment>
<evidence type="ECO:0000256" key="1">
    <source>
        <dbReference type="ARBA" id="ARBA00007352"/>
    </source>
</evidence>
<keyword evidence="12" id="KW-1185">Reference proteome</keyword>
<keyword evidence="7 8" id="KW-0411">Iron-sulfur</keyword>
<evidence type="ECO:0000313" key="11">
    <source>
        <dbReference type="EMBL" id="MFD2672435.1"/>
    </source>
</evidence>
<evidence type="ECO:0000256" key="4">
    <source>
        <dbReference type="ARBA" id="ARBA00022741"/>
    </source>
</evidence>
<dbReference type="RefSeq" id="WP_379930003.1">
    <property type="nucleotide sequence ID" value="NZ_JBHUMM010000038.1"/>
</dbReference>
<dbReference type="Gene3D" id="3.40.50.300">
    <property type="entry name" value="P-loop containing nucleotide triphosphate hydrolases"/>
    <property type="match status" value="1"/>
</dbReference>
<evidence type="ECO:0000256" key="9">
    <source>
        <dbReference type="SAM" id="MobiDB-lite"/>
    </source>
</evidence>
<dbReference type="SUPFAM" id="SSF117916">
    <property type="entry name" value="Fe-S cluster assembly (FSCA) domain-like"/>
    <property type="match status" value="1"/>
</dbReference>
<feature type="compositionally biased region" description="Polar residues" evidence="9">
    <location>
        <begin position="118"/>
        <end position="128"/>
    </location>
</feature>
<evidence type="ECO:0000259" key="10">
    <source>
        <dbReference type="Pfam" id="PF01883"/>
    </source>
</evidence>
<keyword evidence="5 8" id="KW-0067">ATP-binding</keyword>
<dbReference type="InterPro" id="IPR027417">
    <property type="entry name" value="P-loop_NTPase"/>
</dbReference>
<dbReference type="PROSITE" id="PS01215">
    <property type="entry name" value="MRP"/>
    <property type="match status" value="1"/>
</dbReference>
<comment type="similarity">
    <text evidence="1">In the N-terminal section; belongs to the MIP18 family.</text>
</comment>
<comment type="subunit">
    <text evidence="8">Homodimer.</text>
</comment>
<dbReference type="PANTHER" id="PTHR42961:SF2">
    <property type="entry name" value="IRON-SULFUR PROTEIN NUBPL"/>
    <property type="match status" value="1"/>
</dbReference>
<evidence type="ECO:0000256" key="3">
    <source>
        <dbReference type="ARBA" id="ARBA00022723"/>
    </source>
</evidence>
<dbReference type="InterPro" id="IPR019591">
    <property type="entry name" value="Mrp/NBP35_ATP-bd"/>
</dbReference>
<feature type="binding site" evidence="8">
    <location>
        <begin position="147"/>
        <end position="154"/>
    </location>
    <ligand>
        <name>ATP</name>
        <dbReference type="ChEBI" id="CHEBI:30616"/>
    </ligand>
</feature>
<dbReference type="InterPro" id="IPR002744">
    <property type="entry name" value="MIP18-like"/>
</dbReference>
<comment type="function">
    <text evidence="8">Binds and transfers iron-sulfur (Fe-S) clusters to target apoproteins. Can hydrolyze ATP.</text>
</comment>
<dbReference type="Pfam" id="PF01883">
    <property type="entry name" value="FeS_assembly_P"/>
    <property type="match status" value="1"/>
</dbReference>